<dbReference type="PANTHER" id="PTHR10429:SF0">
    <property type="entry name" value="DNA-3-METHYLADENINE GLYCOSYLASE"/>
    <property type="match status" value="1"/>
</dbReference>
<dbReference type="EC" id="3.2.2.-" evidence="5"/>
<dbReference type="Proteomes" id="UP001194729">
    <property type="component" value="Unassembled WGS sequence"/>
</dbReference>
<comment type="similarity">
    <text evidence="1 5">Belongs to the DNA glycosylase MPG family.</text>
</comment>
<protein>
    <recommendedName>
        <fullName evidence="5">Putative 3-methyladenine DNA glycosylase</fullName>
        <ecNumber evidence="5">3.2.2.-</ecNumber>
    </recommendedName>
</protein>
<dbReference type="InterPro" id="IPR011034">
    <property type="entry name" value="Formyl_transferase-like_C_sf"/>
</dbReference>
<evidence type="ECO:0000256" key="5">
    <source>
        <dbReference type="HAMAP-Rule" id="MF_00527"/>
    </source>
</evidence>
<keyword evidence="3 5" id="KW-0378">Hydrolase</keyword>
<accession>A0ABS0A7D1</accession>
<reference evidence="6 7" key="1">
    <citation type="submission" date="2020-11" db="EMBL/GenBank/DDBJ databases">
        <title>P. mediterranea TC4 genome.</title>
        <authorList>
            <person name="Molmeret M."/>
        </authorList>
    </citation>
    <scope>NUCLEOTIDE SEQUENCE [LARGE SCALE GENOMIC DNA]</scope>
    <source>
        <strain evidence="6 7">TC4</strain>
    </source>
</reference>
<evidence type="ECO:0000256" key="1">
    <source>
        <dbReference type="ARBA" id="ARBA00009232"/>
    </source>
</evidence>
<sequence>MPDKLPNLYYQHHDVVALSRDLIGKKIVSNINGELTSGIITETEAYRGYDDKACHAHLGRFTDRTKVMYEPGGVAYVYLCYGIHHLFNIITNNNGNADAILIRAVEPVEGIDIMLKRRGKKKLDKTLTSGPGNFSKAFALDKSHYGADLTGDEVWIEKSDLLRFRESDITSTTRIGIDYAGEDKNLPWRFYLNSSTYVSKRLY</sequence>
<name>A0ABS0A7D1_9FLAO</name>
<keyword evidence="4 5" id="KW-0234">DNA repair</keyword>
<keyword evidence="7" id="KW-1185">Reference proteome</keyword>
<evidence type="ECO:0000256" key="2">
    <source>
        <dbReference type="ARBA" id="ARBA00022763"/>
    </source>
</evidence>
<evidence type="ECO:0000256" key="3">
    <source>
        <dbReference type="ARBA" id="ARBA00022801"/>
    </source>
</evidence>
<dbReference type="EMBL" id="JADKYU010000628">
    <property type="protein sequence ID" value="MBF4985031.1"/>
    <property type="molecule type" value="Genomic_DNA"/>
</dbReference>
<organism evidence="6 7">
    <name type="scientific">Nonlabens mediterrranea</name>
    <dbReference type="NCBI Taxonomy" id="1419947"/>
    <lineage>
        <taxon>Bacteria</taxon>
        <taxon>Pseudomonadati</taxon>
        <taxon>Bacteroidota</taxon>
        <taxon>Flavobacteriia</taxon>
        <taxon>Flavobacteriales</taxon>
        <taxon>Flavobacteriaceae</taxon>
        <taxon>Nonlabens</taxon>
    </lineage>
</organism>
<gene>
    <name evidence="6" type="ORF">FNJ87_12025</name>
</gene>
<dbReference type="HAMAP" id="MF_00527">
    <property type="entry name" value="3MGH"/>
    <property type="match status" value="1"/>
</dbReference>
<dbReference type="CDD" id="cd00540">
    <property type="entry name" value="AAG"/>
    <property type="match status" value="1"/>
</dbReference>
<proteinExistence type="inferred from homology"/>
<dbReference type="Pfam" id="PF02245">
    <property type="entry name" value="Pur_DNA_glyco"/>
    <property type="match status" value="1"/>
</dbReference>
<dbReference type="InterPro" id="IPR003180">
    <property type="entry name" value="MPG"/>
</dbReference>
<comment type="caution">
    <text evidence="6">The sequence shown here is derived from an EMBL/GenBank/DDBJ whole genome shotgun (WGS) entry which is preliminary data.</text>
</comment>
<dbReference type="NCBIfam" id="TIGR00567">
    <property type="entry name" value="3mg"/>
    <property type="match status" value="1"/>
</dbReference>
<dbReference type="Gene3D" id="3.10.300.10">
    <property type="entry name" value="Methylpurine-DNA glycosylase (MPG)"/>
    <property type="match status" value="1"/>
</dbReference>
<evidence type="ECO:0000313" key="7">
    <source>
        <dbReference type="Proteomes" id="UP001194729"/>
    </source>
</evidence>
<dbReference type="InterPro" id="IPR036995">
    <property type="entry name" value="MPG_sf"/>
</dbReference>
<evidence type="ECO:0000313" key="6">
    <source>
        <dbReference type="EMBL" id="MBF4985031.1"/>
    </source>
</evidence>
<evidence type="ECO:0000256" key="4">
    <source>
        <dbReference type="ARBA" id="ARBA00023204"/>
    </source>
</evidence>
<dbReference type="SUPFAM" id="SSF50486">
    <property type="entry name" value="FMT C-terminal domain-like"/>
    <property type="match status" value="1"/>
</dbReference>
<keyword evidence="2 5" id="KW-0227">DNA damage</keyword>
<dbReference type="PANTHER" id="PTHR10429">
    <property type="entry name" value="DNA-3-METHYLADENINE GLYCOSYLASE"/>
    <property type="match status" value="1"/>
</dbReference>